<protein>
    <submittedName>
        <fullName evidence="1">Uncharacterized protein</fullName>
    </submittedName>
</protein>
<dbReference type="AlphaFoldDB" id="A0AAD8A3J8"/>
<dbReference type="Proteomes" id="UP001233999">
    <property type="component" value="Unassembled WGS sequence"/>
</dbReference>
<feature type="non-terminal residue" evidence="1">
    <location>
        <position position="1"/>
    </location>
</feature>
<accession>A0AAD8A3J8</accession>
<organism evidence="1 2">
    <name type="scientific">Diploptera punctata</name>
    <name type="common">Pacific beetle cockroach</name>
    <dbReference type="NCBI Taxonomy" id="6984"/>
    <lineage>
        <taxon>Eukaryota</taxon>
        <taxon>Metazoa</taxon>
        <taxon>Ecdysozoa</taxon>
        <taxon>Arthropoda</taxon>
        <taxon>Hexapoda</taxon>
        <taxon>Insecta</taxon>
        <taxon>Pterygota</taxon>
        <taxon>Neoptera</taxon>
        <taxon>Polyneoptera</taxon>
        <taxon>Dictyoptera</taxon>
        <taxon>Blattodea</taxon>
        <taxon>Blaberoidea</taxon>
        <taxon>Blaberidae</taxon>
        <taxon>Diplopterinae</taxon>
        <taxon>Diploptera</taxon>
    </lineage>
</organism>
<reference evidence="1" key="1">
    <citation type="journal article" date="2023" name="IScience">
        <title>Live-bearing cockroach genome reveals convergent evolutionary mechanisms linked to viviparity in insects and beyond.</title>
        <authorList>
            <person name="Fouks B."/>
            <person name="Harrison M.C."/>
            <person name="Mikhailova A.A."/>
            <person name="Marchal E."/>
            <person name="English S."/>
            <person name="Carruthers M."/>
            <person name="Jennings E.C."/>
            <person name="Chiamaka E.L."/>
            <person name="Frigard R.A."/>
            <person name="Pippel M."/>
            <person name="Attardo G.M."/>
            <person name="Benoit J.B."/>
            <person name="Bornberg-Bauer E."/>
            <person name="Tobe S.S."/>
        </authorList>
    </citation>
    <scope>NUCLEOTIDE SEQUENCE</scope>
    <source>
        <strain evidence="1">Stay&amp;Tobe</strain>
    </source>
</reference>
<gene>
    <name evidence="1" type="ORF">L9F63_001597</name>
</gene>
<dbReference type="EMBL" id="JASPKZ010003854">
    <property type="protein sequence ID" value="KAJ9591874.1"/>
    <property type="molecule type" value="Genomic_DNA"/>
</dbReference>
<evidence type="ECO:0000313" key="1">
    <source>
        <dbReference type="EMBL" id="KAJ9591874.1"/>
    </source>
</evidence>
<feature type="non-terminal residue" evidence="1">
    <location>
        <position position="74"/>
    </location>
</feature>
<reference evidence="1" key="2">
    <citation type="submission" date="2023-05" db="EMBL/GenBank/DDBJ databases">
        <authorList>
            <person name="Fouks B."/>
        </authorList>
    </citation>
    <scope>NUCLEOTIDE SEQUENCE</scope>
    <source>
        <strain evidence="1">Stay&amp;Tobe</strain>
        <tissue evidence="1">Testes</tissue>
    </source>
</reference>
<evidence type="ECO:0000313" key="2">
    <source>
        <dbReference type="Proteomes" id="UP001233999"/>
    </source>
</evidence>
<proteinExistence type="predicted"/>
<sequence length="74" mass="8307">SIVLSNYTLAVRALYQKRTDLEILRSATRWRGVSELISIVTSLLGVMKYESLVAKMGTCSNVSEIIKQINIFDV</sequence>
<keyword evidence="2" id="KW-1185">Reference proteome</keyword>
<name>A0AAD8A3J8_DIPPU</name>
<comment type="caution">
    <text evidence="1">The sequence shown here is derived from an EMBL/GenBank/DDBJ whole genome shotgun (WGS) entry which is preliminary data.</text>
</comment>